<protein>
    <submittedName>
        <fullName evidence="2">Uncharacterized protein</fullName>
    </submittedName>
</protein>
<evidence type="ECO:0000313" key="3">
    <source>
        <dbReference type="Proteomes" id="UP000019681"/>
    </source>
</evidence>
<dbReference type="RefSeq" id="WP_035377418.1">
    <property type="nucleotide sequence ID" value="NZ_AZQP01000002.1"/>
</dbReference>
<keyword evidence="3" id="KW-1185">Reference proteome</keyword>
<reference evidence="2 3" key="1">
    <citation type="journal article" date="2014" name="Genome Announc.">
        <title>Draft Genome Sequence of Fervidicella metallireducens Strain AeBT, an Iron-Reducing Thermoanaerobe from the Great Artesian Basin.</title>
        <authorList>
            <person name="Patel B.K."/>
        </authorList>
    </citation>
    <scope>NUCLEOTIDE SEQUENCE [LARGE SCALE GENOMIC DNA]</scope>
    <source>
        <strain evidence="2 3">AeB</strain>
    </source>
</reference>
<dbReference type="EMBL" id="AZQP01000002">
    <property type="protein sequence ID" value="EYE89724.1"/>
    <property type="molecule type" value="Genomic_DNA"/>
</dbReference>
<organism evidence="2 3">
    <name type="scientific">Fervidicella metallireducens AeB</name>
    <dbReference type="NCBI Taxonomy" id="1403537"/>
    <lineage>
        <taxon>Bacteria</taxon>
        <taxon>Bacillati</taxon>
        <taxon>Bacillota</taxon>
        <taxon>Clostridia</taxon>
        <taxon>Eubacteriales</taxon>
        <taxon>Clostridiaceae</taxon>
        <taxon>Fervidicella</taxon>
    </lineage>
</organism>
<dbReference type="AlphaFoldDB" id="A0A017RZ92"/>
<evidence type="ECO:0000256" key="1">
    <source>
        <dbReference type="SAM" id="Phobius"/>
    </source>
</evidence>
<evidence type="ECO:0000313" key="2">
    <source>
        <dbReference type="EMBL" id="EYE89724.1"/>
    </source>
</evidence>
<keyword evidence="1" id="KW-1133">Transmembrane helix</keyword>
<feature type="transmembrane region" description="Helical" evidence="1">
    <location>
        <begin position="131"/>
        <end position="162"/>
    </location>
</feature>
<name>A0A017RZ92_9CLOT</name>
<comment type="caution">
    <text evidence="2">The sequence shown here is derived from an EMBL/GenBank/DDBJ whole genome shotgun (WGS) entry which is preliminary data.</text>
</comment>
<gene>
    <name evidence="2" type="ORF">Q428_01225</name>
</gene>
<sequence>MISKRLKSKTQWTIWFLNGLLLLSSKCGSNFGGFLTCFGLTIITAPLVIILTLLFFAAFIILKSDNHINVFFRNVLTGNREYILTVLKSKLYTQRRLITFNRWTVITAATAAVFIYEVLRGKLNFSGNKFIFVLCCILITFLNDSGIVSLALFLTLYVNYLFFINCIEKIND</sequence>
<dbReference type="STRING" id="1403537.Q428_01225"/>
<dbReference type="Proteomes" id="UP000019681">
    <property type="component" value="Unassembled WGS sequence"/>
</dbReference>
<feature type="transmembrane region" description="Helical" evidence="1">
    <location>
        <begin position="38"/>
        <end position="62"/>
    </location>
</feature>
<keyword evidence="1" id="KW-0812">Transmembrane</keyword>
<proteinExistence type="predicted"/>
<keyword evidence="1" id="KW-0472">Membrane</keyword>
<feature type="transmembrane region" description="Helical" evidence="1">
    <location>
        <begin position="100"/>
        <end position="119"/>
    </location>
</feature>
<accession>A0A017RZ92</accession>